<dbReference type="PANTHER" id="PTHR41523:SF7">
    <property type="entry name" value="HISTIDINE KINASE"/>
    <property type="match status" value="1"/>
</dbReference>
<keyword evidence="4" id="KW-0808">Transferase</keyword>
<sequence>MFWDLETSPAKQNLALPPNHDELMLLRETNHRFANTLTVLAFALRREFASSISAETRRSFERCEATIAAFGMLHRSLIVGGMQGKISLSAYMEQLCRALSEALLSPMGVGCELISEVGEIPAGRCERLGLVVAELVTNAARHAFGGRDKGMVRVNIFEEGTTLVCIVSDDGRGMHIAAGGAGSRILKQLVHALDGEMIVRSGPRGTSVLVTCNLMAV</sequence>
<evidence type="ECO:0000313" key="11">
    <source>
        <dbReference type="Proteomes" id="UP000288972"/>
    </source>
</evidence>
<evidence type="ECO:0000256" key="7">
    <source>
        <dbReference type="ARBA" id="ARBA00022840"/>
    </source>
</evidence>
<dbReference type="SUPFAM" id="SSF55874">
    <property type="entry name" value="ATPase domain of HSP90 chaperone/DNA topoisomerase II/histidine kinase"/>
    <property type="match status" value="1"/>
</dbReference>
<keyword evidence="5" id="KW-0547">Nucleotide-binding</keyword>
<dbReference type="Pfam" id="PF07568">
    <property type="entry name" value="HisKA_2"/>
    <property type="match status" value="1"/>
</dbReference>
<evidence type="ECO:0000313" key="9">
    <source>
        <dbReference type="EMBL" id="QAU44397.1"/>
    </source>
</evidence>
<dbReference type="GO" id="GO:0005524">
    <property type="term" value="F:ATP binding"/>
    <property type="evidence" value="ECO:0007669"/>
    <property type="project" value="UniProtKB-KW"/>
</dbReference>
<evidence type="ECO:0000256" key="3">
    <source>
        <dbReference type="ARBA" id="ARBA00022553"/>
    </source>
</evidence>
<dbReference type="KEGG" id="bgz:XH91_02855"/>
<comment type="catalytic activity">
    <reaction evidence="1">
        <text>ATP + protein L-histidine = ADP + protein N-phospho-L-histidine.</text>
        <dbReference type="EC" id="2.7.13.3"/>
    </reaction>
</comment>
<reference evidence="9 11" key="1">
    <citation type="submission" date="2018-06" db="EMBL/GenBank/DDBJ databases">
        <title>Comparative genomics of rhizobia nodulating Arachis hypogaea in China.</title>
        <authorList>
            <person name="Li Y."/>
        </authorList>
    </citation>
    <scope>NUCLEOTIDE SEQUENCE [LARGE SCALE GENOMIC DNA]</scope>
    <source>
        <strain evidence="9 11">CCBAU 51670</strain>
    </source>
</reference>
<dbReference type="SMART" id="SM00387">
    <property type="entry name" value="HATPase_c"/>
    <property type="match status" value="1"/>
</dbReference>
<dbReference type="EMBL" id="CP030053">
    <property type="protein sequence ID" value="QAU44397.1"/>
    <property type="molecule type" value="Genomic_DNA"/>
</dbReference>
<organism evidence="9 11">
    <name type="scientific">Bradyrhizobium guangzhouense</name>
    <dbReference type="NCBI Taxonomy" id="1325095"/>
    <lineage>
        <taxon>Bacteria</taxon>
        <taxon>Pseudomonadati</taxon>
        <taxon>Pseudomonadota</taxon>
        <taxon>Alphaproteobacteria</taxon>
        <taxon>Hyphomicrobiales</taxon>
        <taxon>Nitrobacteraceae</taxon>
        <taxon>Bradyrhizobium</taxon>
    </lineage>
</organism>
<dbReference type="InterPro" id="IPR003594">
    <property type="entry name" value="HATPase_dom"/>
</dbReference>
<evidence type="ECO:0000313" key="12">
    <source>
        <dbReference type="Proteomes" id="UP000290401"/>
    </source>
</evidence>
<dbReference type="Proteomes" id="UP000290401">
    <property type="component" value="Unassembled WGS sequence"/>
</dbReference>
<keyword evidence="12" id="KW-1185">Reference proteome</keyword>
<dbReference type="AlphaFoldDB" id="A0AAE6C6G6"/>
<dbReference type="EC" id="2.7.13.3" evidence="2"/>
<dbReference type="Pfam" id="PF13581">
    <property type="entry name" value="HATPase_c_2"/>
    <property type="match status" value="1"/>
</dbReference>
<dbReference type="InterPro" id="IPR036890">
    <property type="entry name" value="HATPase_C_sf"/>
</dbReference>
<proteinExistence type="predicted"/>
<accession>A0AAE6C6G6</accession>
<keyword evidence="6 9" id="KW-0418">Kinase</keyword>
<dbReference type="GO" id="GO:0004673">
    <property type="term" value="F:protein histidine kinase activity"/>
    <property type="evidence" value="ECO:0007669"/>
    <property type="project" value="UniProtKB-EC"/>
</dbReference>
<evidence type="ECO:0000256" key="1">
    <source>
        <dbReference type="ARBA" id="ARBA00000085"/>
    </source>
</evidence>
<evidence type="ECO:0000256" key="4">
    <source>
        <dbReference type="ARBA" id="ARBA00022679"/>
    </source>
</evidence>
<keyword evidence="7" id="KW-0067">ATP-binding</keyword>
<reference evidence="10 12" key="2">
    <citation type="submission" date="2018-10" db="EMBL/GenBank/DDBJ databases">
        <title>Bradyrhizobium sp. nov., effective nodules isolated from peanut in China.</title>
        <authorList>
            <person name="Li Y."/>
        </authorList>
    </citation>
    <scope>NUCLEOTIDE SEQUENCE [LARGE SCALE GENOMIC DNA]</scope>
    <source>
        <strain evidence="10 12">CCBAU 53426</strain>
    </source>
</reference>
<keyword evidence="3" id="KW-0597">Phosphoprotein</keyword>
<gene>
    <name evidence="10" type="ORF">EAS56_24125</name>
    <name evidence="9" type="ORF">XH91_02855</name>
</gene>
<evidence type="ECO:0000259" key="8">
    <source>
        <dbReference type="SMART" id="SM00387"/>
    </source>
</evidence>
<dbReference type="PANTHER" id="PTHR41523">
    <property type="entry name" value="TWO-COMPONENT SYSTEM SENSOR PROTEIN"/>
    <property type="match status" value="1"/>
</dbReference>
<dbReference type="EMBL" id="RDQZ01000022">
    <property type="protein sequence ID" value="RXH10032.1"/>
    <property type="molecule type" value="Genomic_DNA"/>
</dbReference>
<feature type="domain" description="Histidine kinase/HSP90-like ATPase" evidence="8">
    <location>
        <begin position="123"/>
        <end position="216"/>
    </location>
</feature>
<dbReference type="InterPro" id="IPR011495">
    <property type="entry name" value="Sig_transdc_His_kin_sub2_dim/P"/>
</dbReference>
<dbReference type="Proteomes" id="UP000288972">
    <property type="component" value="Chromosome"/>
</dbReference>
<evidence type="ECO:0000313" key="10">
    <source>
        <dbReference type="EMBL" id="RXH10032.1"/>
    </source>
</evidence>
<protein>
    <recommendedName>
        <fullName evidence="2">histidine kinase</fullName>
        <ecNumber evidence="2">2.7.13.3</ecNumber>
    </recommendedName>
</protein>
<name>A0AAE6C6G6_9BRAD</name>
<dbReference type="Gene3D" id="3.30.565.10">
    <property type="entry name" value="Histidine kinase-like ATPase, C-terminal domain"/>
    <property type="match status" value="1"/>
</dbReference>
<evidence type="ECO:0000256" key="5">
    <source>
        <dbReference type="ARBA" id="ARBA00022741"/>
    </source>
</evidence>
<evidence type="ECO:0000256" key="6">
    <source>
        <dbReference type="ARBA" id="ARBA00022777"/>
    </source>
</evidence>
<evidence type="ECO:0000256" key="2">
    <source>
        <dbReference type="ARBA" id="ARBA00012438"/>
    </source>
</evidence>